<dbReference type="Pfam" id="PF20179">
    <property type="entry name" value="MSS51_C"/>
    <property type="match status" value="1"/>
</dbReference>
<dbReference type="Proteomes" id="UP000095751">
    <property type="component" value="Unassembled WGS sequence"/>
</dbReference>
<accession>A0A1E7FUW2</accession>
<protein>
    <recommendedName>
        <fullName evidence="1">Mitochondrial splicing suppressor 51-like C-terminal domain-containing protein</fullName>
    </recommendedName>
</protein>
<dbReference type="EMBL" id="KV784353">
    <property type="protein sequence ID" value="OEU21924.1"/>
    <property type="molecule type" value="Genomic_DNA"/>
</dbReference>
<organism evidence="2 3">
    <name type="scientific">Fragilariopsis cylindrus CCMP1102</name>
    <dbReference type="NCBI Taxonomy" id="635003"/>
    <lineage>
        <taxon>Eukaryota</taxon>
        <taxon>Sar</taxon>
        <taxon>Stramenopiles</taxon>
        <taxon>Ochrophyta</taxon>
        <taxon>Bacillariophyta</taxon>
        <taxon>Bacillariophyceae</taxon>
        <taxon>Bacillariophycidae</taxon>
        <taxon>Bacillariales</taxon>
        <taxon>Bacillariaceae</taxon>
        <taxon>Fragilariopsis</taxon>
    </lineage>
</organism>
<sequence length="411" mass="46878">MVTNLISRRQGLIYGQKIIRTRKYCCLTTTITTQKNNLHQKRHQRQHNNNVSFSHTSYRLNSTTIAWAQSNPRLAQECLNPPSWWELENCCWDGDQHGPENQQVPQSLEAYLKWRKWTFPKEIIQLRKEEGRDNATALISHILSAPLTLANQLSKHIIMTSSKKNSEKYPTATNKDINASKDVIHNLCCIGARAEASIPTPYWKEFLMLSTASLFLDKNKSGNNHCDDGGQSLPFPPIISQSLQISLDFIGPDILPNQLEQPISISIPINNNDNSKSTLSICGFHKGLFHEIPSIHNNNNNNNSNQNTRYWDTYIFFNPSFGHPNLQKSWADTLEIILGKKNQGNINPCSLILTAHSEKDAMRDSNILSNVYGLKNIEYHENPFSSRIAYEDPFEKGHFVRPNHYVATVII</sequence>
<dbReference type="PANTHER" id="PTHR28069">
    <property type="entry name" value="GH20023P"/>
    <property type="match status" value="1"/>
</dbReference>
<dbReference type="InterPro" id="IPR046824">
    <property type="entry name" value="Mss51-like_C"/>
</dbReference>
<gene>
    <name evidence="2" type="ORF">FRACYDRAFT_232071</name>
</gene>
<dbReference type="AlphaFoldDB" id="A0A1E7FUW2"/>
<keyword evidence="3" id="KW-1185">Reference proteome</keyword>
<dbReference type="InParanoid" id="A0A1E7FUW2"/>
<dbReference type="OrthoDB" id="5282002at2759"/>
<dbReference type="KEGG" id="fcy:FRACYDRAFT_232071"/>
<dbReference type="PANTHER" id="PTHR28069:SF1">
    <property type="entry name" value="PROTEIN MSS51, MITOCHONDRIAL"/>
    <property type="match status" value="1"/>
</dbReference>
<evidence type="ECO:0000313" key="2">
    <source>
        <dbReference type="EMBL" id="OEU21924.1"/>
    </source>
</evidence>
<evidence type="ECO:0000259" key="1">
    <source>
        <dbReference type="Pfam" id="PF20179"/>
    </source>
</evidence>
<feature type="domain" description="Mitochondrial splicing suppressor 51-like C-terminal" evidence="1">
    <location>
        <begin position="146"/>
        <end position="393"/>
    </location>
</feature>
<reference evidence="2 3" key="1">
    <citation type="submission" date="2016-09" db="EMBL/GenBank/DDBJ databases">
        <title>Extensive genetic diversity and differential bi-allelic expression allows diatom success in the polar Southern Ocean.</title>
        <authorList>
            <consortium name="DOE Joint Genome Institute"/>
            <person name="Mock T."/>
            <person name="Otillar R.P."/>
            <person name="Strauss J."/>
            <person name="Dupont C."/>
            <person name="Frickenhaus S."/>
            <person name="Maumus F."/>
            <person name="Mcmullan M."/>
            <person name="Sanges R."/>
            <person name="Schmutz J."/>
            <person name="Toseland A."/>
            <person name="Valas R."/>
            <person name="Veluchamy A."/>
            <person name="Ward B.J."/>
            <person name="Allen A."/>
            <person name="Barry K."/>
            <person name="Falciatore A."/>
            <person name="Ferrante M."/>
            <person name="Fortunato A.E."/>
            <person name="Gloeckner G."/>
            <person name="Gruber A."/>
            <person name="Hipkin R."/>
            <person name="Janech M."/>
            <person name="Kroth P."/>
            <person name="Leese F."/>
            <person name="Lindquist E."/>
            <person name="Lyon B.R."/>
            <person name="Martin J."/>
            <person name="Mayer C."/>
            <person name="Parker M."/>
            <person name="Quesneville H."/>
            <person name="Raymond J."/>
            <person name="Uhlig C."/>
            <person name="Valentin K.U."/>
            <person name="Worden A.Z."/>
            <person name="Armbrust E.V."/>
            <person name="Bowler C."/>
            <person name="Green B."/>
            <person name="Moulton V."/>
            <person name="Van Oosterhout C."/>
            <person name="Grigoriev I."/>
        </authorList>
    </citation>
    <scope>NUCLEOTIDE SEQUENCE [LARGE SCALE GENOMIC DNA]</scope>
    <source>
        <strain evidence="2 3">CCMP1102</strain>
    </source>
</reference>
<name>A0A1E7FUW2_9STRA</name>
<evidence type="ECO:0000313" key="3">
    <source>
        <dbReference type="Proteomes" id="UP000095751"/>
    </source>
</evidence>
<proteinExistence type="predicted"/>